<evidence type="ECO:0000313" key="1">
    <source>
        <dbReference type="EMBL" id="UXZ93891.1"/>
    </source>
</evidence>
<accession>A0ABY6F8C3</accession>
<dbReference type="RefSeq" id="WP_231674594.1">
    <property type="nucleotide sequence ID" value="NZ_CP081201.1"/>
</dbReference>
<protein>
    <submittedName>
        <fullName evidence="1">Uncharacterized protein</fullName>
    </submittedName>
</protein>
<sequence>MTDKHAMELKHALVAVFTTAASMGIDIGELSEQAASDLAEEEAGWLDLYKPGAVHEIRYCRDLVKGFDIVDH</sequence>
<evidence type="ECO:0000313" key="2">
    <source>
        <dbReference type="Proteomes" id="UP001063228"/>
    </source>
</evidence>
<name>A0ABY6F8C3_9PSED</name>
<proteinExistence type="predicted"/>
<reference evidence="1" key="1">
    <citation type="submission" date="2021-08" db="EMBL/GenBank/DDBJ databases">
        <title>Complete genome sequence of Pseudomonas phytophila.</title>
        <authorList>
            <person name="Weir B.S."/>
            <person name="Templeton M.D."/>
            <person name="Arshed S."/>
            <person name="Andersen M.T."/>
            <person name="Jayaraman J."/>
        </authorList>
    </citation>
    <scope>NUCLEOTIDE SEQUENCE</scope>
    <source>
        <strain evidence="1">ICMP 23753</strain>
    </source>
</reference>
<dbReference type="EMBL" id="CP081201">
    <property type="protein sequence ID" value="UXZ93891.1"/>
    <property type="molecule type" value="Genomic_DNA"/>
</dbReference>
<gene>
    <name evidence="1" type="ORF">K3169_16015</name>
</gene>
<organism evidence="1 2">
    <name type="scientific">Pseudomonas phytophila</name>
    <dbReference type="NCBI Taxonomy" id="2867264"/>
    <lineage>
        <taxon>Bacteria</taxon>
        <taxon>Pseudomonadati</taxon>
        <taxon>Pseudomonadota</taxon>
        <taxon>Gammaproteobacteria</taxon>
        <taxon>Pseudomonadales</taxon>
        <taxon>Pseudomonadaceae</taxon>
        <taxon>Pseudomonas</taxon>
    </lineage>
</organism>
<dbReference type="Proteomes" id="UP001063228">
    <property type="component" value="Chromosome"/>
</dbReference>
<keyword evidence="2" id="KW-1185">Reference proteome</keyword>